<gene>
    <name evidence="2" type="ORF">PGO_000080</name>
</gene>
<keyword evidence="1" id="KW-1133">Transmembrane helix</keyword>
<keyword evidence="3" id="KW-1185">Reference proteome</keyword>
<reference evidence="3" key="1">
    <citation type="submission" date="2017-04" db="EMBL/GenBank/DDBJ databases">
        <title>Plasmodium gonderi genome.</title>
        <authorList>
            <person name="Arisue N."/>
            <person name="Honma H."/>
            <person name="Kawai S."/>
            <person name="Tougan T."/>
            <person name="Tanabe K."/>
            <person name="Horii T."/>
        </authorList>
    </citation>
    <scope>NUCLEOTIDE SEQUENCE [LARGE SCALE GENOMIC DNA]</scope>
    <source>
        <strain evidence="3">ATCC 30045</strain>
    </source>
</reference>
<evidence type="ECO:0000256" key="1">
    <source>
        <dbReference type="SAM" id="Phobius"/>
    </source>
</evidence>
<protein>
    <submittedName>
        <fullName evidence="2">Variable surface protein</fullName>
    </submittedName>
</protein>
<dbReference type="EMBL" id="BDQF01000026">
    <property type="protein sequence ID" value="GAW83915.1"/>
    <property type="molecule type" value="Genomic_DNA"/>
</dbReference>
<accession>A0A1Y1JQY6</accession>
<comment type="caution">
    <text evidence="2">The sequence shown here is derived from an EMBL/GenBank/DDBJ whole genome shotgun (WGS) entry which is preliminary data.</text>
</comment>
<evidence type="ECO:0000313" key="3">
    <source>
        <dbReference type="Proteomes" id="UP000195521"/>
    </source>
</evidence>
<name>A0A1Y1JQY6_PLAGO</name>
<keyword evidence="1" id="KW-0812">Transmembrane</keyword>
<organism evidence="2 3">
    <name type="scientific">Plasmodium gonderi</name>
    <dbReference type="NCBI Taxonomy" id="77519"/>
    <lineage>
        <taxon>Eukaryota</taxon>
        <taxon>Sar</taxon>
        <taxon>Alveolata</taxon>
        <taxon>Apicomplexa</taxon>
        <taxon>Aconoidasida</taxon>
        <taxon>Haemosporida</taxon>
        <taxon>Plasmodiidae</taxon>
        <taxon>Plasmodium</taxon>
        <taxon>Plasmodium (Plasmodium)</taxon>
    </lineage>
</organism>
<keyword evidence="1" id="KW-0472">Membrane</keyword>
<dbReference type="InterPro" id="IPR008780">
    <property type="entry name" value="Plasmodium_Vir"/>
</dbReference>
<dbReference type="AlphaFoldDB" id="A0A1Y1JQY6"/>
<proteinExistence type="predicted"/>
<sequence>MQKIDYSNVKHFLTYKEIMDGYEVNSGDSYAHKCKGLYNSYSFDVESRILEKCPQAISYLKRISDYDDKNKRIIAYNYLHYWIYHDLLQEKKIENNNLPSIYLINVFKEIYKNKSLSDFYSVKFKTNDDLEKLSIIYEMHKNYDILEKFCLNRDKNGFCDIIKEKIDPYMKIFKIKDIVATKEEVKTTCKSNVSGPIVITFVVTLLICIFLFILIKVNCFTSYGTYLRLGLDSIKKKLSTLGEYKTLQNSDISSRIAMNERYNILYNVE</sequence>
<dbReference type="OrthoDB" id="10664991at2759"/>
<feature type="transmembrane region" description="Helical" evidence="1">
    <location>
        <begin position="193"/>
        <end position="215"/>
    </location>
</feature>
<dbReference type="Proteomes" id="UP000195521">
    <property type="component" value="Unassembled WGS sequence"/>
</dbReference>
<dbReference type="Pfam" id="PF05795">
    <property type="entry name" value="Plasmodium_Vir"/>
    <property type="match status" value="1"/>
</dbReference>
<dbReference type="GeneID" id="39744723"/>
<evidence type="ECO:0000313" key="2">
    <source>
        <dbReference type="EMBL" id="GAW83915.1"/>
    </source>
</evidence>
<dbReference type="RefSeq" id="XP_028546504.1">
    <property type="nucleotide sequence ID" value="XM_028690703.1"/>
</dbReference>